<organism evidence="12 13">
    <name type="scientific">Branchiostoma lanceolatum</name>
    <name type="common">Common lancelet</name>
    <name type="synonym">Amphioxus lanceolatum</name>
    <dbReference type="NCBI Taxonomy" id="7740"/>
    <lineage>
        <taxon>Eukaryota</taxon>
        <taxon>Metazoa</taxon>
        <taxon>Chordata</taxon>
        <taxon>Cephalochordata</taxon>
        <taxon>Leptocardii</taxon>
        <taxon>Amphioxiformes</taxon>
        <taxon>Branchiostomatidae</taxon>
        <taxon>Branchiostoma</taxon>
    </lineage>
</organism>
<dbReference type="EMBL" id="OV696704">
    <property type="protein sequence ID" value="CAH1252218.1"/>
    <property type="molecule type" value="Genomic_DNA"/>
</dbReference>
<evidence type="ECO:0000256" key="9">
    <source>
        <dbReference type="SAM" id="Coils"/>
    </source>
</evidence>
<feature type="domain" description="PWI" evidence="11">
    <location>
        <begin position="6"/>
        <end position="79"/>
    </location>
</feature>
<feature type="region of interest" description="Disordered" evidence="10">
    <location>
        <begin position="79"/>
        <end position="98"/>
    </location>
</feature>
<dbReference type="InterPro" id="IPR010541">
    <property type="entry name" value="Prp3_C"/>
</dbReference>
<dbReference type="Pfam" id="PF01480">
    <property type="entry name" value="PWI"/>
    <property type="match status" value="1"/>
</dbReference>
<dbReference type="OrthoDB" id="10264544at2759"/>
<feature type="region of interest" description="Disordered" evidence="10">
    <location>
        <begin position="501"/>
        <end position="526"/>
    </location>
</feature>
<dbReference type="InterPro" id="IPR013881">
    <property type="entry name" value="Pre-mRNA_splic_Prp3_dom"/>
</dbReference>
<dbReference type="AlphaFoldDB" id="A0A8J9ZEV2"/>
<proteinExistence type="predicted"/>
<keyword evidence="4" id="KW-0507">mRNA processing</keyword>
<evidence type="ECO:0000256" key="3">
    <source>
        <dbReference type="ARBA" id="ARBA00022553"/>
    </source>
</evidence>
<name>A0A8J9ZEV2_BRALA</name>
<dbReference type="GO" id="GO:0000398">
    <property type="term" value="P:mRNA splicing, via spliceosome"/>
    <property type="evidence" value="ECO:0007669"/>
    <property type="project" value="InterPro"/>
</dbReference>
<keyword evidence="9" id="KW-0175">Coiled coil</keyword>
<feature type="region of interest" description="Disordered" evidence="10">
    <location>
        <begin position="596"/>
        <end position="617"/>
    </location>
</feature>
<dbReference type="PANTHER" id="PTHR14212:SF0">
    <property type="entry name" value="U4_U6 SMALL NUCLEAR RIBONUCLEOPROTEIN PRP3"/>
    <property type="match status" value="1"/>
</dbReference>
<evidence type="ECO:0000256" key="2">
    <source>
        <dbReference type="ARBA" id="ARBA00016514"/>
    </source>
</evidence>
<dbReference type="Pfam" id="PF06544">
    <property type="entry name" value="Prp3_C"/>
    <property type="match status" value="1"/>
</dbReference>
<gene>
    <name evidence="12" type="primary">PRPF3</name>
    <name evidence="12" type="ORF">BLAG_LOCUS12354</name>
</gene>
<evidence type="ECO:0000256" key="4">
    <source>
        <dbReference type="ARBA" id="ARBA00022664"/>
    </source>
</evidence>
<dbReference type="InterPro" id="IPR002483">
    <property type="entry name" value="PWI_dom"/>
</dbReference>
<dbReference type="PANTHER" id="PTHR14212">
    <property type="entry name" value="U4/U6-ASSOCIATED RNA SPLICING FACTOR-RELATED"/>
    <property type="match status" value="1"/>
</dbReference>
<dbReference type="Proteomes" id="UP000838412">
    <property type="component" value="Chromosome 19"/>
</dbReference>
<comment type="function">
    <text evidence="8">Plays a role in pre-mRNA splicing as component of the U4/U6-U5 tri-snRNP complex that is involved in spliceosome assembly, and as component of the precatalytic spliceosome (spliceosome B complex).</text>
</comment>
<keyword evidence="3" id="KW-0597">Phosphoprotein</keyword>
<keyword evidence="13" id="KW-1185">Reference proteome</keyword>
<evidence type="ECO:0000259" key="11">
    <source>
        <dbReference type="SMART" id="SM00311"/>
    </source>
</evidence>
<keyword evidence="6" id="KW-0539">Nucleus</keyword>
<dbReference type="SMART" id="SM00311">
    <property type="entry name" value="PWI"/>
    <property type="match status" value="1"/>
</dbReference>
<feature type="region of interest" description="Disordered" evidence="10">
    <location>
        <begin position="103"/>
        <end position="124"/>
    </location>
</feature>
<reference evidence="12" key="1">
    <citation type="submission" date="2022-01" db="EMBL/GenBank/DDBJ databases">
        <authorList>
            <person name="Braso-Vives M."/>
        </authorList>
    </citation>
    <scope>NUCLEOTIDE SEQUENCE</scope>
</reference>
<feature type="coiled-coil region" evidence="9">
    <location>
        <begin position="318"/>
        <end position="345"/>
    </location>
</feature>
<feature type="compositionally biased region" description="Acidic residues" evidence="10">
    <location>
        <begin position="603"/>
        <end position="612"/>
    </location>
</feature>
<keyword evidence="5" id="KW-0508">mRNA splicing</keyword>
<comment type="subcellular location">
    <subcellularLocation>
        <location evidence="1">Nucleus</location>
    </subcellularLocation>
</comment>
<dbReference type="GO" id="GO:0046540">
    <property type="term" value="C:U4/U6 x U5 tri-snRNP complex"/>
    <property type="evidence" value="ECO:0007669"/>
    <property type="project" value="InterPro"/>
</dbReference>
<sequence length="677" mass="76487">MMAAPLPKKELDELKPYIDKTVEKVLGISEPTLTMAAINCLARGLDRDRMNDQLRPFLEDSTETFVDRLLGAVDEVRSARHGREKDTRNRKRNLREVFADDDTDDVAASKKAKKPPAFDDDDVIPAASAESPGMLTKQQIQQMMENATKQIEERKKQMKIMGVGSATSASTNTTSGGVPSVPSNLLLNAPTATNYMNDAIEKAKRAAELQAKIQAQLANKPGLLGTMKPGGGLPLADKPDKVQLVEGRIVDASGREVTLVQRTPTLKANIRAKRREEFKLVQDSAAELNESSPFFDDRVALKPAVRQRRPFKFHDPGKFEAIAQRVRAKSQLEKLQAEIAQAAKKTGIQSAAKLALITPKKDDTEELEVPDVEWWDSVILRAETYEEIDPGVDEKGNKEEQFVGVTHLVEHPIEMRPPSDPTKARILPVYLTKKERKKIRRQNRREVQKEMQEKVRLGLEAPPEPKVKISNLMRVLGSEAVQDPTKVEAHVRAQMAKRQKAHEEANAARKLTTEQRKEKKIKRLKEDTSQGVHVSVYRVRDLRNPAKKYKVEANANQLYMTGMVVMYQDVNVVVVEGGPKAQKKFRRLMMHRIKWDDDQPSRDDDDDESDEEESKKRNKCSLVWEGTVKNQNFGSIQFKVCPTESLAREHFRKHGVEHYWNLAHSQSVVEATEDDTL</sequence>
<feature type="compositionally biased region" description="Basic and acidic residues" evidence="10">
    <location>
        <begin position="501"/>
        <end position="517"/>
    </location>
</feature>
<evidence type="ECO:0000256" key="6">
    <source>
        <dbReference type="ARBA" id="ARBA00023242"/>
    </source>
</evidence>
<evidence type="ECO:0000313" key="13">
    <source>
        <dbReference type="Proteomes" id="UP000838412"/>
    </source>
</evidence>
<evidence type="ECO:0000256" key="1">
    <source>
        <dbReference type="ARBA" id="ARBA00004123"/>
    </source>
</evidence>
<dbReference type="InterPro" id="IPR027104">
    <property type="entry name" value="Prp3"/>
</dbReference>
<dbReference type="CDD" id="cd24162">
    <property type="entry name" value="Prp3_C"/>
    <property type="match status" value="1"/>
</dbReference>
<evidence type="ECO:0000256" key="5">
    <source>
        <dbReference type="ARBA" id="ARBA00023187"/>
    </source>
</evidence>
<dbReference type="Gene3D" id="1.20.1390.10">
    <property type="entry name" value="PWI domain"/>
    <property type="match status" value="1"/>
</dbReference>
<dbReference type="Pfam" id="PF08572">
    <property type="entry name" value="PRP3"/>
    <property type="match status" value="1"/>
</dbReference>
<accession>A0A8J9ZEV2</accession>
<evidence type="ECO:0000256" key="8">
    <source>
        <dbReference type="ARBA" id="ARBA00035603"/>
    </source>
</evidence>
<protein>
    <recommendedName>
        <fullName evidence="2">U4/U6 small nuclear ribonucleoprotein Prp3</fullName>
    </recommendedName>
    <alternativeName>
        <fullName evidence="7">Pre-mRNA-splicing factor 3</fullName>
    </alternativeName>
</protein>
<evidence type="ECO:0000313" key="12">
    <source>
        <dbReference type="EMBL" id="CAH1252218.1"/>
    </source>
</evidence>
<evidence type="ECO:0000256" key="10">
    <source>
        <dbReference type="SAM" id="MobiDB-lite"/>
    </source>
</evidence>
<evidence type="ECO:0000256" key="7">
    <source>
        <dbReference type="ARBA" id="ARBA00032955"/>
    </source>
</evidence>